<dbReference type="Pfam" id="PF13508">
    <property type="entry name" value="Acetyltransf_7"/>
    <property type="match status" value="1"/>
</dbReference>
<dbReference type="InterPro" id="IPR000182">
    <property type="entry name" value="GNAT_dom"/>
</dbReference>
<evidence type="ECO:0000259" key="1">
    <source>
        <dbReference type="PROSITE" id="PS51186"/>
    </source>
</evidence>
<dbReference type="CDD" id="cd04301">
    <property type="entry name" value="NAT_SF"/>
    <property type="match status" value="1"/>
</dbReference>
<protein>
    <submittedName>
        <fullName evidence="2">Acyl-CoA N-acyltransferase</fullName>
    </submittedName>
</protein>
<dbReference type="InterPro" id="IPR016181">
    <property type="entry name" value="Acyl_CoA_acyltransferase"/>
</dbReference>
<evidence type="ECO:0000313" key="3">
    <source>
        <dbReference type="Proteomes" id="UP000799640"/>
    </source>
</evidence>
<sequence>MPIRPATAPDLPALAAILTRAFWDEDATGRFLHPHRAAYPADVHTYWERRLRPACYDWQTDILLCTAASEESTDAKASERPVGVAVWTRRGRTGQVLGPADPRRALKPLVRALLAVVEWVWPNRAADPAAVRAFKSAAPWFERAFEGREECWELDTLGVEPGFQGRGVGRSLVEWGFERAKMEGVPVGVVCADGTEGFYRACGFVVEGGCVTEGVGNPLAGVRGGSVLFCDP</sequence>
<dbReference type="GO" id="GO:0016747">
    <property type="term" value="F:acyltransferase activity, transferring groups other than amino-acyl groups"/>
    <property type="evidence" value="ECO:0007669"/>
    <property type="project" value="InterPro"/>
</dbReference>
<reference evidence="2" key="1">
    <citation type="journal article" date="2020" name="Stud. Mycol.">
        <title>101 Dothideomycetes genomes: a test case for predicting lifestyles and emergence of pathogens.</title>
        <authorList>
            <person name="Haridas S."/>
            <person name="Albert R."/>
            <person name="Binder M."/>
            <person name="Bloem J."/>
            <person name="Labutti K."/>
            <person name="Salamov A."/>
            <person name="Andreopoulos B."/>
            <person name="Baker S."/>
            <person name="Barry K."/>
            <person name="Bills G."/>
            <person name="Bluhm B."/>
            <person name="Cannon C."/>
            <person name="Castanera R."/>
            <person name="Culley D."/>
            <person name="Daum C."/>
            <person name="Ezra D."/>
            <person name="Gonzalez J."/>
            <person name="Henrissat B."/>
            <person name="Kuo A."/>
            <person name="Liang C."/>
            <person name="Lipzen A."/>
            <person name="Lutzoni F."/>
            <person name="Magnuson J."/>
            <person name="Mondo S."/>
            <person name="Nolan M."/>
            <person name="Ohm R."/>
            <person name="Pangilinan J."/>
            <person name="Park H.-J."/>
            <person name="Ramirez L."/>
            <person name="Alfaro M."/>
            <person name="Sun H."/>
            <person name="Tritt A."/>
            <person name="Yoshinaga Y."/>
            <person name="Zwiers L.-H."/>
            <person name="Turgeon B."/>
            <person name="Goodwin S."/>
            <person name="Spatafora J."/>
            <person name="Crous P."/>
            <person name="Grigoriev I."/>
        </authorList>
    </citation>
    <scope>NUCLEOTIDE SEQUENCE</scope>
    <source>
        <strain evidence="2">CBS 262.69</strain>
    </source>
</reference>
<accession>A0A6G1I153</accession>
<dbReference type="OrthoDB" id="2115692at2759"/>
<dbReference type="EMBL" id="ML996692">
    <property type="protein sequence ID" value="KAF2402028.1"/>
    <property type="molecule type" value="Genomic_DNA"/>
</dbReference>
<keyword evidence="2" id="KW-0012">Acyltransferase</keyword>
<gene>
    <name evidence="2" type="ORF">EJ06DRAFT_581211</name>
</gene>
<keyword evidence="2" id="KW-0808">Transferase</keyword>
<feature type="domain" description="N-acetyltransferase" evidence="1">
    <location>
        <begin position="1"/>
        <end position="232"/>
    </location>
</feature>
<dbReference type="InterPro" id="IPR052523">
    <property type="entry name" value="Trichothecene_AcTrans"/>
</dbReference>
<dbReference type="PROSITE" id="PS51186">
    <property type="entry name" value="GNAT"/>
    <property type="match status" value="1"/>
</dbReference>
<keyword evidence="3" id="KW-1185">Reference proteome</keyword>
<dbReference type="Proteomes" id="UP000799640">
    <property type="component" value="Unassembled WGS sequence"/>
</dbReference>
<dbReference type="SUPFAM" id="SSF55729">
    <property type="entry name" value="Acyl-CoA N-acyltransferases (Nat)"/>
    <property type="match status" value="1"/>
</dbReference>
<dbReference type="AlphaFoldDB" id="A0A6G1I153"/>
<dbReference type="PANTHER" id="PTHR42791:SF16">
    <property type="entry name" value="N-ACETYLTRANSFERASE DOMAIN-CONTAINING PROTEIN"/>
    <property type="match status" value="1"/>
</dbReference>
<proteinExistence type="predicted"/>
<dbReference type="PANTHER" id="PTHR42791">
    <property type="entry name" value="GNAT FAMILY ACETYLTRANSFERASE"/>
    <property type="match status" value="1"/>
</dbReference>
<organism evidence="2 3">
    <name type="scientific">Trichodelitschia bisporula</name>
    <dbReference type="NCBI Taxonomy" id="703511"/>
    <lineage>
        <taxon>Eukaryota</taxon>
        <taxon>Fungi</taxon>
        <taxon>Dikarya</taxon>
        <taxon>Ascomycota</taxon>
        <taxon>Pezizomycotina</taxon>
        <taxon>Dothideomycetes</taxon>
        <taxon>Dothideomycetes incertae sedis</taxon>
        <taxon>Phaeotrichales</taxon>
        <taxon>Phaeotrichaceae</taxon>
        <taxon>Trichodelitschia</taxon>
    </lineage>
</organism>
<name>A0A6G1I153_9PEZI</name>
<evidence type="ECO:0000313" key="2">
    <source>
        <dbReference type="EMBL" id="KAF2402028.1"/>
    </source>
</evidence>
<dbReference type="Gene3D" id="3.40.630.30">
    <property type="match status" value="1"/>
</dbReference>